<dbReference type="GO" id="GO:0001522">
    <property type="term" value="P:pseudouridine synthesis"/>
    <property type="evidence" value="ECO:0007669"/>
    <property type="project" value="InterPro"/>
</dbReference>
<feature type="compositionally biased region" description="Polar residues" evidence="3">
    <location>
        <begin position="12"/>
        <end position="21"/>
    </location>
</feature>
<dbReference type="GO" id="GO:0003723">
    <property type="term" value="F:RNA binding"/>
    <property type="evidence" value="ECO:0007669"/>
    <property type="project" value="InterPro"/>
</dbReference>
<feature type="domain" description="TRUD" evidence="4">
    <location>
        <begin position="472"/>
        <end position="738"/>
    </location>
</feature>
<dbReference type="HOGENOM" id="CLU_005281_0_0_1"/>
<dbReference type="Proteomes" id="UP000016922">
    <property type="component" value="Unassembled WGS sequence"/>
</dbReference>
<name>S3CX50_GLAL2</name>
<gene>
    <name evidence="5" type="ORF">GLAREA_12923</name>
</gene>
<organism evidence="5 6">
    <name type="scientific">Glarea lozoyensis (strain ATCC 20868 / MF5171)</name>
    <dbReference type="NCBI Taxonomy" id="1116229"/>
    <lineage>
        <taxon>Eukaryota</taxon>
        <taxon>Fungi</taxon>
        <taxon>Dikarya</taxon>
        <taxon>Ascomycota</taxon>
        <taxon>Pezizomycotina</taxon>
        <taxon>Leotiomycetes</taxon>
        <taxon>Helotiales</taxon>
        <taxon>Helotiaceae</taxon>
        <taxon>Glarea</taxon>
    </lineage>
</organism>
<keyword evidence="6" id="KW-1185">Reference proteome</keyword>
<protein>
    <submittedName>
        <fullName evidence="5">Pseudouridine synthase</fullName>
    </submittedName>
</protein>
<feature type="compositionally biased region" description="Low complexity" evidence="3">
    <location>
        <begin position="308"/>
        <end position="324"/>
    </location>
</feature>
<dbReference type="GO" id="GO:0005634">
    <property type="term" value="C:nucleus"/>
    <property type="evidence" value="ECO:0007669"/>
    <property type="project" value="TreeGrafter"/>
</dbReference>
<feature type="compositionally biased region" description="Polar residues" evidence="3">
    <location>
        <begin position="910"/>
        <end position="926"/>
    </location>
</feature>
<evidence type="ECO:0000313" key="6">
    <source>
        <dbReference type="Proteomes" id="UP000016922"/>
    </source>
</evidence>
<proteinExistence type="inferred from homology"/>
<dbReference type="Gene3D" id="3.30.2350.20">
    <property type="entry name" value="TruD, catalytic domain"/>
    <property type="match status" value="3"/>
</dbReference>
<dbReference type="OrthoDB" id="447290at2759"/>
<dbReference type="EMBL" id="KE145365">
    <property type="protein sequence ID" value="EPE30200.1"/>
    <property type="molecule type" value="Genomic_DNA"/>
</dbReference>
<dbReference type="RefSeq" id="XP_008082877.1">
    <property type="nucleotide sequence ID" value="XM_008084686.1"/>
</dbReference>
<dbReference type="GO" id="GO:0009982">
    <property type="term" value="F:pseudouridine synthase activity"/>
    <property type="evidence" value="ECO:0007669"/>
    <property type="project" value="InterPro"/>
</dbReference>
<feature type="compositionally biased region" description="Polar residues" evidence="3">
    <location>
        <begin position="29"/>
        <end position="46"/>
    </location>
</feature>
<feature type="compositionally biased region" description="Basic and acidic residues" evidence="3">
    <location>
        <begin position="886"/>
        <end position="895"/>
    </location>
</feature>
<evidence type="ECO:0000256" key="1">
    <source>
        <dbReference type="ARBA" id="ARBA00007953"/>
    </source>
</evidence>
<evidence type="ECO:0000256" key="2">
    <source>
        <dbReference type="ARBA" id="ARBA00023235"/>
    </source>
</evidence>
<dbReference type="CDD" id="cd02576">
    <property type="entry name" value="PseudoU_synth_ScPUS7"/>
    <property type="match status" value="1"/>
</dbReference>
<feature type="region of interest" description="Disordered" evidence="3">
    <location>
        <begin position="118"/>
        <end position="150"/>
    </location>
</feature>
<dbReference type="InterPro" id="IPR020103">
    <property type="entry name" value="PsdUridine_synth_cat_dom_sf"/>
</dbReference>
<dbReference type="eggNOG" id="KOG2339">
    <property type="taxonomic scope" value="Eukaryota"/>
</dbReference>
<feature type="compositionally biased region" description="Low complexity" evidence="3">
    <location>
        <begin position="169"/>
        <end position="178"/>
    </location>
</feature>
<dbReference type="InterPro" id="IPR042214">
    <property type="entry name" value="TruD_catalytic"/>
</dbReference>
<comment type="similarity">
    <text evidence="1">Belongs to the pseudouridine synthase TruD family.</text>
</comment>
<feature type="region of interest" description="Disordered" evidence="3">
    <location>
        <begin position="308"/>
        <end position="330"/>
    </location>
</feature>
<dbReference type="PANTHER" id="PTHR13326:SF21">
    <property type="entry name" value="PSEUDOURIDYLATE SYNTHASE PUS7L"/>
    <property type="match status" value="1"/>
</dbReference>
<dbReference type="InterPro" id="IPR001656">
    <property type="entry name" value="PsdUridine_synth_TruD"/>
</dbReference>
<dbReference type="GeneID" id="19471963"/>
<feature type="compositionally biased region" description="Basic and acidic residues" evidence="3">
    <location>
        <begin position="118"/>
        <end position="139"/>
    </location>
</feature>
<evidence type="ECO:0000259" key="4">
    <source>
        <dbReference type="PROSITE" id="PS50984"/>
    </source>
</evidence>
<dbReference type="AlphaFoldDB" id="S3CX50"/>
<evidence type="ECO:0000256" key="3">
    <source>
        <dbReference type="SAM" id="MobiDB-lite"/>
    </source>
</evidence>
<feature type="region of interest" description="Disordered" evidence="3">
    <location>
        <begin position="1"/>
        <end position="58"/>
    </location>
</feature>
<dbReference type="Pfam" id="PF01142">
    <property type="entry name" value="TruD"/>
    <property type="match status" value="1"/>
</dbReference>
<dbReference type="InterPro" id="IPR011760">
    <property type="entry name" value="PsdUridine_synth_TruD_insert"/>
</dbReference>
<accession>S3CX50</accession>
<dbReference type="NCBIfam" id="TIGR00094">
    <property type="entry name" value="tRNA_TruD_broad"/>
    <property type="match status" value="1"/>
</dbReference>
<reference evidence="5 6" key="1">
    <citation type="journal article" date="2013" name="BMC Genomics">
        <title>Genomics-driven discovery of the pneumocandin biosynthetic gene cluster in the fungus Glarea lozoyensis.</title>
        <authorList>
            <person name="Chen L."/>
            <person name="Yue Q."/>
            <person name="Zhang X."/>
            <person name="Xiang M."/>
            <person name="Wang C."/>
            <person name="Li S."/>
            <person name="Che Y."/>
            <person name="Ortiz-Lopez F.J."/>
            <person name="Bills G.F."/>
            <person name="Liu X."/>
            <person name="An Z."/>
        </authorList>
    </citation>
    <scope>NUCLEOTIDE SEQUENCE [LARGE SCALE GENOMIC DNA]</scope>
    <source>
        <strain evidence="6">ATCC 20868 / MF5171</strain>
    </source>
</reference>
<sequence>MADSNGDRGPAHSSQNVNSEPPSKRQRLFQDQSTTHPKMSENSGQDAQGGIAEADIKKETIFESKAVDTKFDPDSREAEAGILHFVNDNGLGFSGTLKQRYTDFLVHEIAPDGTVVHLTDDKPPPFNPHTDEPAQKLDQEPSSSRFSRFGAQDVRIELAKEEAAKKTAEASADSSASTEKPDASSNVDVTTHAASEAVTPQVDEPATTNGPTDPKQEPSTASTPDSEENRQKLNTYFDPTLTDRIYALYEEILKKPTAKATSFEAVLTEPLERHVRSQIHADIRRIFNSRLETEAVDQGKISIAAARPSNPRAAAKPRAPNPRNQKGMSRGKVGWNELGGEYLHFTLYKENKDTMEVASILAQALKVNKNTIGHAGTKDRRAATTQRMSVPRLLAANAAKVNYGPRGLRFARIGNFKYEKYGLELGELKGNQFTITLRDCHFGDDSSLDEESRLKLANKVVGESVRQLQEDGFLNYYGMQRFGTFGVGTDEIGKKILKGDFQGAVESIMSYSDETLAYALRDTPTTDQVNKDDVDRAHAIHIFNTTGNSRNALEKLPRKFNAEASIIRTLGSQKNDHLSAIMSIARNLRLMYVHAYQSKVWNLAVSQRWTKYGKQVVEGDLILIESRAAIEAAKRDEVDENGEVVVHAEGGDAGYTKEEIFDRARPVSAEEVASGKYTIYDIVLPTPGWDIEYPQNDIGDFYKEYMGSDAGGNLDPANMRRPNKDFSLSGSYRKMMAKVSDNCTFDVRSYRAETEQMVETDLELLNKLKHANKNGQYKSQYSGNKSNPFNEALQGKQLNDRQFNGVRGGKTAEHDALREQVVGTSAHNAWLNSADTIKARDTVLREAAEAEAIASGSAITLPQFTETFVKTSADEERRRTSNKGTVVHEAEKQKENVPLNSKDSGEPADPTNSANSAKPDTNSSDTVMVEATSLEPEVVKTEPANVPTESSPLKREAAEISESVPSLGQPPAEQVVEDERPVRIAVILKFALQTSQYATVALRELMKQGGVKSYQAEYTSAR</sequence>
<feature type="region of interest" description="Disordered" evidence="3">
    <location>
        <begin position="165"/>
        <end position="236"/>
    </location>
</feature>
<dbReference type="SUPFAM" id="SSF55120">
    <property type="entry name" value="Pseudouridine synthase"/>
    <property type="match status" value="1"/>
</dbReference>
<dbReference type="STRING" id="1116229.S3CX50"/>
<keyword evidence="2" id="KW-0413">Isomerase</keyword>
<dbReference type="KEGG" id="glz:GLAREA_12923"/>
<dbReference type="PROSITE" id="PS50984">
    <property type="entry name" value="TRUD"/>
    <property type="match status" value="1"/>
</dbReference>
<dbReference type="OMA" id="RSGILHY"/>
<feature type="compositionally biased region" description="Basic and acidic residues" evidence="3">
    <location>
        <begin position="1"/>
        <end position="10"/>
    </location>
</feature>
<evidence type="ECO:0000313" key="5">
    <source>
        <dbReference type="EMBL" id="EPE30200.1"/>
    </source>
</evidence>
<dbReference type="PANTHER" id="PTHR13326">
    <property type="entry name" value="TRNA PSEUDOURIDINE SYNTHASE D"/>
    <property type="match status" value="1"/>
</dbReference>
<feature type="compositionally biased region" description="Polar residues" evidence="3">
    <location>
        <begin position="183"/>
        <end position="193"/>
    </location>
</feature>
<feature type="compositionally biased region" description="Polar residues" evidence="3">
    <location>
        <begin position="206"/>
        <end position="224"/>
    </location>
</feature>
<feature type="region of interest" description="Disordered" evidence="3">
    <location>
        <begin position="870"/>
        <end position="975"/>
    </location>
</feature>